<comment type="caution">
    <text evidence="3">The sequence shown here is derived from an EMBL/GenBank/DDBJ whole genome shotgun (WGS) entry which is preliminary data.</text>
</comment>
<dbReference type="RefSeq" id="WP_184240703.1">
    <property type="nucleotide sequence ID" value="NZ_JACHMJ010000001.1"/>
</dbReference>
<evidence type="ECO:0000313" key="4">
    <source>
        <dbReference type="Proteomes" id="UP000536685"/>
    </source>
</evidence>
<reference evidence="3 4" key="1">
    <citation type="submission" date="2020-08" db="EMBL/GenBank/DDBJ databases">
        <title>Sequencing the genomes of 1000 actinobacteria strains.</title>
        <authorList>
            <person name="Klenk H.-P."/>
        </authorList>
    </citation>
    <scope>NUCLEOTIDE SEQUENCE [LARGE SCALE GENOMIC DNA]</scope>
    <source>
        <strain evidence="3 4">DSM 105784</strain>
    </source>
</reference>
<evidence type="ECO:0000313" key="3">
    <source>
        <dbReference type="EMBL" id="MBB5845142.1"/>
    </source>
</evidence>
<sequence>MDRRHRITLVALGAATVACALVAANLPQPTSETSAGAPVVAAPSASPRSTEAPAPGPTAPPLDVQPATPVPPSNGEIPDAAADPAPAPAPAPTVAPAPAPAPAPAVPRTTTEVEHLPTDPVVMPADPPPAPLATLPPEAVSAAKALVPGFPDSLTLLAGSTVVSSSLDSDGPVVHATVDATTTESPQSVVEYFQSAFAKLDLAGSPLPAAGSDTGMVFARADSSVTLTVSPTAAGAAYSLFAVLTVAQ</sequence>
<keyword evidence="4" id="KW-1185">Reference proteome</keyword>
<protein>
    <submittedName>
        <fullName evidence="3">Outer membrane biosynthesis protein TonB</fullName>
    </submittedName>
</protein>
<name>A0A841AT72_9MICO</name>
<dbReference type="Proteomes" id="UP000536685">
    <property type="component" value="Unassembled WGS sequence"/>
</dbReference>
<dbReference type="EMBL" id="JACHMJ010000001">
    <property type="protein sequence ID" value="MBB5845142.1"/>
    <property type="molecule type" value="Genomic_DNA"/>
</dbReference>
<feature type="chain" id="PRO_5038533749" evidence="2">
    <location>
        <begin position="24"/>
        <end position="248"/>
    </location>
</feature>
<feature type="signal peptide" evidence="2">
    <location>
        <begin position="1"/>
        <end position="23"/>
    </location>
</feature>
<accession>A0A841AT72</accession>
<feature type="compositionally biased region" description="Pro residues" evidence="1">
    <location>
        <begin position="85"/>
        <end position="105"/>
    </location>
</feature>
<dbReference type="AlphaFoldDB" id="A0A841AT72"/>
<organism evidence="3 4">
    <name type="scientific">Conyzicola lurida</name>
    <dbReference type="NCBI Taxonomy" id="1172621"/>
    <lineage>
        <taxon>Bacteria</taxon>
        <taxon>Bacillati</taxon>
        <taxon>Actinomycetota</taxon>
        <taxon>Actinomycetes</taxon>
        <taxon>Micrococcales</taxon>
        <taxon>Microbacteriaceae</taxon>
        <taxon>Conyzicola</taxon>
    </lineage>
</organism>
<evidence type="ECO:0000256" key="1">
    <source>
        <dbReference type="SAM" id="MobiDB-lite"/>
    </source>
</evidence>
<evidence type="ECO:0000256" key="2">
    <source>
        <dbReference type="SAM" id="SignalP"/>
    </source>
</evidence>
<proteinExistence type="predicted"/>
<feature type="region of interest" description="Disordered" evidence="1">
    <location>
        <begin position="29"/>
        <end position="110"/>
    </location>
</feature>
<keyword evidence="2" id="KW-0732">Signal</keyword>
<gene>
    <name evidence="3" type="ORF">HD599_003465</name>
</gene>
<feature type="compositionally biased region" description="Low complexity" evidence="1">
    <location>
        <begin position="34"/>
        <end position="47"/>
    </location>
</feature>
<dbReference type="PROSITE" id="PS51257">
    <property type="entry name" value="PROKAR_LIPOPROTEIN"/>
    <property type="match status" value="1"/>
</dbReference>